<dbReference type="EMBL" id="JACNJD010000170">
    <property type="protein sequence ID" value="MBC8176871.1"/>
    <property type="molecule type" value="Genomic_DNA"/>
</dbReference>
<protein>
    <recommendedName>
        <fullName evidence="3">DRTGG domain-containing protein</fullName>
    </recommendedName>
</protein>
<gene>
    <name evidence="1" type="ORF">H8E19_05655</name>
</gene>
<dbReference type="InterPro" id="IPR028979">
    <property type="entry name" value="Ser_kin/Pase_Hpr-like_N_sf"/>
</dbReference>
<accession>A0A8J6T668</accession>
<reference evidence="1 2" key="1">
    <citation type="submission" date="2020-08" db="EMBL/GenBank/DDBJ databases">
        <title>Bridging the membrane lipid divide: bacteria of the FCB group superphylum have the potential to synthesize archaeal ether lipids.</title>
        <authorList>
            <person name="Villanueva L."/>
            <person name="Von Meijenfeldt F.A.B."/>
            <person name="Westbye A.B."/>
            <person name="Yadav S."/>
            <person name="Hopmans E.C."/>
            <person name="Dutilh B.E."/>
            <person name="Sinninghe Damste J.S."/>
        </authorList>
    </citation>
    <scope>NUCLEOTIDE SEQUENCE [LARGE SCALE GENOMIC DNA]</scope>
    <source>
        <strain evidence="1">NIOZ-UU27</strain>
    </source>
</reference>
<evidence type="ECO:0008006" key="3">
    <source>
        <dbReference type="Google" id="ProtNLM"/>
    </source>
</evidence>
<organism evidence="1 2">
    <name type="scientific">Candidatus Desulfacyla euxinica</name>
    <dbReference type="NCBI Taxonomy" id="2841693"/>
    <lineage>
        <taxon>Bacteria</taxon>
        <taxon>Deltaproteobacteria</taxon>
        <taxon>Candidatus Desulfacyla</taxon>
    </lineage>
</organism>
<name>A0A8J6T668_9DELT</name>
<evidence type="ECO:0000313" key="1">
    <source>
        <dbReference type="EMBL" id="MBC8176871.1"/>
    </source>
</evidence>
<dbReference type="Gene3D" id="3.40.1390.20">
    <property type="entry name" value="HprK N-terminal domain-like"/>
    <property type="match status" value="1"/>
</dbReference>
<dbReference type="AlphaFoldDB" id="A0A8J6T668"/>
<dbReference type="SUPFAM" id="SSF75138">
    <property type="entry name" value="HprK N-terminal domain-like"/>
    <property type="match status" value="1"/>
</dbReference>
<sequence>MNEIETKDLSLNDVKHLLRAQIYVGEGKLDMPIKAGTASDLMSDMLTGQNSDAVLLTGLCNVQVIRTSVIAGVVAVVLVRGKQPTQEIITQAREHGLPLLSTPFTMFTSCGRLFSKGLRGVEEKVPAATHAR</sequence>
<dbReference type="Proteomes" id="UP000650524">
    <property type="component" value="Unassembled WGS sequence"/>
</dbReference>
<comment type="caution">
    <text evidence="1">The sequence shown here is derived from an EMBL/GenBank/DDBJ whole genome shotgun (WGS) entry which is preliminary data.</text>
</comment>
<proteinExistence type="predicted"/>
<evidence type="ECO:0000313" key="2">
    <source>
        <dbReference type="Proteomes" id="UP000650524"/>
    </source>
</evidence>